<dbReference type="Gene3D" id="3.20.20.70">
    <property type="entry name" value="Aldolase class I"/>
    <property type="match status" value="1"/>
</dbReference>
<keyword evidence="3" id="KW-0949">S-adenosyl-L-methionine</keyword>
<dbReference type="InterPro" id="IPR013785">
    <property type="entry name" value="Aldolase_TIM"/>
</dbReference>
<keyword evidence="6" id="KW-0411">Iron-sulfur</keyword>
<dbReference type="Pfam" id="PF04055">
    <property type="entry name" value="Radical_SAM"/>
    <property type="match status" value="1"/>
</dbReference>
<evidence type="ECO:0000256" key="7">
    <source>
        <dbReference type="ARBA" id="ARBA00023118"/>
    </source>
</evidence>
<dbReference type="SMART" id="SM00729">
    <property type="entry name" value="Elp3"/>
    <property type="match status" value="1"/>
</dbReference>
<evidence type="ECO:0000256" key="5">
    <source>
        <dbReference type="ARBA" id="ARBA00023004"/>
    </source>
</evidence>
<dbReference type="SUPFAM" id="SSF102114">
    <property type="entry name" value="Radical SAM enzymes"/>
    <property type="match status" value="1"/>
</dbReference>
<evidence type="ECO:0000256" key="1">
    <source>
        <dbReference type="ARBA" id="ARBA00001966"/>
    </source>
</evidence>
<dbReference type="InterPro" id="IPR006638">
    <property type="entry name" value="Elp3/MiaA/NifB-like_rSAM"/>
</dbReference>
<reference evidence="10 11" key="1">
    <citation type="submission" date="2018-06" db="EMBL/GenBank/DDBJ databases">
        <authorList>
            <consortium name="Pathogen Informatics"/>
            <person name="Doyle S."/>
        </authorList>
    </citation>
    <scope>NUCLEOTIDE SEQUENCE [LARGE SCALE GENOMIC DNA]</scope>
    <source>
        <strain evidence="10 11">NCTC12872</strain>
    </source>
</reference>
<keyword evidence="4" id="KW-0479">Metal-binding</keyword>
<dbReference type="EMBL" id="UGTA01000001">
    <property type="protein sequence ID" value="SUB58252.1"/>
    <property type="molecule type" value="Genomic_DNA"/>
</dbReference>
<protein>
    <recommendedName>
        <fullName evidence="8">S-adenosylmethionine-dependent nucleotide dehydratase</fullName>
    </recommendedName>
</protein>
<dbReference type="NCBIfam" id="NF038283">
    <property type="entry name" value="viperin_w_prok"/>
    <property type="match status" value="1"/>
</dbReference>
<dbReference type="PANTHER" id="PTHR21339">
    <property type="entry name" value="RADICAL S-ADENOSYL METHIONINE DOMAIN-CONTAINING PROTEIN 2"/>
    <property type="match status" value="1"/>
</dbReference>
<dbReference type="RefSeq" id="WP_115314781.1">
    <property type="nucleotide sequence ID" value="NZ_LWIF01000001.1"/>
</dbReference>
<dbReference type="GO" id="GO:0051607">
    <property type="term" value="P:defense response to virus"/>
    <property type="evidence" value="ECO:0007669"/>
    <property type="project" value="UniProtKB-KW"/>
</dbReference>
<evidence type="ECO:0000259" key="9">
    <source>
        <dbReference type="PROSITE" id="PS51918"/>
    </source>
</evidence>
<keyword evidence="11" id="KW-1185">Reference proteome</keyword>
<dbReference type="InterPro" id="IPR051196">
    <property type="entry name" value="RSAD2/Viperin_antiviral"/>
</dbReference>
<accession>A0A379C7A2</accession>
<proteinExistence type="predicted"/>
<gene>
    <name evidence="10" type="ORF">NCTC12872_00204</name>
</gene>
<dbReference type="CDD" id="cd01335">
    <property type="entry name" value="Radical_SAM"/>
    <property type="match status" value="1"/>
</dbReference>
<evidence type="ECO:0000313" key="11">
    <source>
        <dbReference type="Proteomes" id="UP000255417"/>
    </source>
</evidence>
<keyword evidence="5" id="KW-0408">Iron</keyword>
<keyword evidence="7" id="KW-0051">Antiviral defense</keyword>
<evidence type="ECO:0000256" key="4">
    <source>
        <dbReference type="ARBA" id="ARBA00022723"/>
    </source>
</evidence>
<dbReference type="GO" id="GO:0003824">
    <property type="term" value="F:catalytic activity"/>
    <property type="evidence" value="ECO:0007669"/>
    <property type="project" value="InterPro"/>
</dbReference>
<dbReference type="PANTHER" id="PTHR21339:SF0">
    <property type="entry name" value="S-ADENOSYLMETHIONINE-DEPENDENT NUCLEOTIDE DEHYDRATASE RSAD2"/>
    <property type="match status" value="1"/>
</dbReference>
<dbReference type="SFLD" id="SFLDS00029">
    <property type="entry name" value="Radical_SAM"/>
    <property type="match status" value="1"/>
</dbReference>
<dbReference type="GO" id="GO:0051539">
    <property type="term" value="F:4 iron, 4 sulfur cluster binding"/>
    <property type="evidence" value="ECO:0007669"/>
    <property type="project" value="UniProtKB-KW"/>
</dbReference>
<dbReference type="OrthoDB" id="9792276at2"/>
<evidence type="ECO:0000256" key="8">
    <source>
        <dbReference type="ARBA" id="ARBA00039667"/>
    </source>
</evidence>
<dbReference type="SFLD" id="SFLDG01088">
    <property type="entry name" value="antiviral_proteins"/>
    <property type="match status" value="1"/>
</dbReference>
<dbReference type="SFLD" id="SFLDG01067">
    <property type="entry name" value="SPASM/twitch_domain_containing"/>
    <property type="match status" value="1"/>
</dbReference>
<dbReference type="InterPro" id="IPR058240">
    <property type="entry name" value="rSAM_sf"/>
</dbReference>
<dbReference type="GO" id="GO:0046872">
    <property type="term" value="F:metal ion binding"/>
    <property type="evidence" value="ECO:0007669"/>
    <property type="project" value="UniProtKB-KW"/>
</dbReference>
<sequence>MKTNTLVVNWHLTELCNYKCDYCYAKWDNQKKQVKDVFRESHKAIRILQELQHLLGHYQKQGEFQQLRINFAGGEPMLFRKDFYDVLLKAKEMDFETSIITNGSYIDEQLYPFAETLNLIGISLDSACDETNLKIGRAQNKRTLDLDRLHHINQLRARNSYLKIKINTVVNSYNCNEDSTPLIQKFSPSRWKVLKMLEVKHSNLSITDTEFKHFLDRHQSLQEIISVEDNDTMTQSYLMINPQGAFYQNGERLTDYDYSRAILDVGAIEALQDIQFDINKFKKRYESTLIFKQKVSGEY</sequence>
<evidence type="ECO:0000256" key="6">
    <source>
        <dbReference type="ARBA" id="ARBA00023014"/>
    </source>
</evidence>
<keyword evidence="2" id="KW-0004">4Fe-4S</keyword>
<evidence type="ECO:0000256" key="3">
    <source>
        <dbReference type="ARBA" id="ARBA00022691"/>
    </source>
</evidence>
<comment type="cofactor">
    <cofactor evidence="1">
        <name>[4Fe-4S] cluster</name>
        <dbReference type="ChEBI" id="CHEBI:49883"/>
    </cofactor>
</comment>
<evidence type="ECO:0000256" key="2">
    <source>
        <dbReference type="ARBA" id="ARBA00022485"/>
    </source>
</evidence>
<organism evidence="10 11">
    <name type="scientific">Phocoenobacter uteri</name>
    <dbReference type="NCBI Taxonomy" id="146806"/>
    <lineage>
        <taxon>Bacteria</taxon>
        <taxon>Pseudomonadati</taxon>
        <taxon>Pseudomonadota</taxon>
        <taxon>Gammaproteobacteria</taxon>
        <taxon>Pasteurellales</taxon>
        <taxon>Pasteurellaceae</taxon>
        <taxon>Phocoenobacter</taxon>
    </lineage>
</organism>
<dbReference type="AlphaFoldDB" id="A0A379C7A2"/>
<feature type="domain" description="Radical SAM core" evidence="9">
    <location>
        <begin position="2"/>
        <end position="243"/>
    </location>
</feature>
<dbReference type="PROSITE" id="PS51918">
    <property type="entry name" value="RADICAL_SAM"/>
    <property type="match status" value="1"/>
</dbReference>
<name>A0A379C7A2_9PAST</name>
<evidence type="ECO:0000313" key="10">
    <source>
        <dbReference type="EMBL" id="SUB58252.1"/>
    </source>
</evidence>
<dbReference type="InterPro" id="IPR007197">
    <property type="entry name" value="rSAM"/>
</dbReference>
<dbReference type="Proteomes" id="UP000255417">
    <property type="component" value="Unassembled WGS sequence"/>
</dbReference>